<evidence type="ECO:0000259" key="2">
    <source>
        <dbReference type="PROSITE" id="PS50113"/>
    </source>
</evidence>
<dbReference type="Pfam" id="PF13426">
    <property type="entry name" value="PAS_9"/>
    <property type="match status" value="1"/>
</dbReference>
<dbReference type="InterPro" id="IPR001633">
    <property type="entry name" value="EAL_dom"/>
</dbReference>
<feature type="domain" description="PAS" evidence="1">
    <location>
        <begin position="150"/>
        <end position="199"/>
    </location>
</feature>
<dbReference type="SMART" id="SM00086">
    <property type="entry name" value="PAC"/>
    <property type="match status" value="3"/>
</dbReference>
<dbReference type="InterPro" id="IPR000160">
    <property type="entry name" value="GGDEF_dom"/>
</dbReference>
<dbReference type="Pfam" id="PF00563">
    <property type="entry name" value="EAL"/>
    <property type="match status" value="1"/>
</dbReference>
<dbReference type="SUPFAM" id="SSF141868">
    <property type="entry name" value="EAL domain-like"/>
    <property type="match status" value="1"/>
</dbReference>
<dbReference type="Pfam" id="PF08447">
    <property type="entry name" value="PAS_3"/>
    <property type="match status" value="2"/>
</dbReference>
<dbReference type="Gene3D" id="3.30.450.20">
    <property type="entry name" value="PAS domain"/>
    <property type="match status" value="3"/>
</dbReference>
<proteinExistence type="predicted"/>
<dbReference type="Gene3D" id="3.20.20.450">
    <property type="entry name" value="EAL domain"/>
    <property type="match status" value="1"/>
</dbReference>
<dbReference type="PROSITE" id="PS50112">
    <property type="entry name" value="PAS"/>
    <property type="match status" value="2"/>
</dbReference>
<comment type="caution">
    <text evidence="5">The sequence shown here is derived from an EMBL/GenBank/DDBJ whole genome shotgun (WGS) entry which is preliminary data.</text>
</comment>
<sequence length="817" mass="94112">MDNIPCKGQLHGPAIFFRRGADYRWPIQFLSDNIAQWGYRAHQLVDQGWYYDVLVHPDDLDELRNGLDLVMNRQEKQYTLQYRIVTADRSTRRVAEFGTYYQQNGEESCFEGYLMDITRYEHMENKLREAEDHIEKLTGSSLAGIYIIQDDRFVYVNERFAHIFGYEPDELMNQPATIIAKPEDEDLMLENIRRRIAGEPGISRTYRNIHKEGHLVDVEVLGNRIIYRNEPAVIGTVIDLTATGETYRRLKLADTILQHTNEGVAVTDAKGLIQWVNPAFSDITGYSLQEVMGNNPRILKSQRHKPDFYENMWESLKAEGFWRGEIWNRRKNGEVYPELLTINAIRDEAGTTIQYVSVFNDLSDRIKTEELLRHQKYHDSLTGLPNRFLLMDRLSVSISRAYQEKRMLALMFLDVDRFKRINDTLGHVVGDELIQAFSQRLVETLRDGDTVSRVVGDEFVVLLEMVPGDEAAAKVANKIVKSLMKPFRIQGHEIHITVSIGIGLYPEDGKDPETLFKNAEVAMFQAKKYGMNNYRLYSTAMNQRARLKLELENEIRNGLEKNEFFLHYQPQVDVLRGIVESAETLMRWQHPERGLVSPADFIPVAEETGLIIPMGLYTMRRAFQQAREWKIAGCHRMVLSFNLSPTQFQQQDLYEQIRWLLSQTQADPEMLEVEVTESTTMLDPDFAAETLNKLKKLGIRVAMDDFGTGYSSLALLSRLPVDKLKIDRSFVKGIETSQDKQAIVSAMVGMAKRLGMVVVAEGVEKTSERDFLIEIGCDLIQGFLYSKPLPLNDFQEYVKLQRKTQSDGGVMKDEIQY</sequence>
<dbReference type="CDD" id="cd01949">
    <property type="entry name" value="GGDEF"/>
    <property type="match status" value="1"/>
</dbReference>
<dbReference type="PROSITE" id="PS50113">
    <property type="entry name" value="PAC"/>
    <property type="match status" value="1"/>
</dbReference>
<dbReference type="CDD" id="cd01948">
    <property type="entry name" value="EAL"/>
    <property type="match status" value="1"/>
</dbReference>
<dbReference type="Pfam" id="PF00990">
    <property type="entry name" value="GGDEF"/>
    <property type="match status" value="1"/>
</dbReference>
<dbReference type="PROSITE" id="PS50887">
    <property type="entry name" value="GGDEF"/>
    <property type="match status" value="1"/>
</dbReference>
<dbReference type="InterPro" id="IPR029787">
    <property type="entry name" value="Nucleotide_cyclase"/>
</dbReference>
<dbReference type="SMART" id="SM00267">
    <property type="entry name" value="GGDEF"/>
    <property type="match status" value="1"/>
</dbReference>
<evidence type="ECO:0000313" key="5">
    <source>
        <dbReference type="EMBL" id="MEN1760014.1"/>
    </source>
</evidence>
<dbReference type="RefSeq" id="WP_343185337.1">
    <property type="nucleotide sequence ID" value="NZ_JBCITM010000004.1"/>
</dbReference>
<feature type="domain" description="PAC" evidence="2">
    <location>
        <begin position="322"/>
        <end position="374"/>
    </location>
</feature>
<dbReference type="Gene3D" id="3.30.70.270">
    <property type="match status" value="1"/>
</dbReference>
<dbReference type="SUPFAM" id="SSF55073">
    <property type="entry name" value="Nucleotide cyclase"/>
    <property type="match status" value="1"/>
</dbReference>
<dbReference type="Proteomes" id="UP001407405">
    <property type="component" value="Unassembled WGS sequence"/>
</dbReference>
<dbReference type="NCBIfam" id="TIGR00229">
    <property type="entry name" value="sensory_box"/>
    <property type="match status" value="2"/>
</dbReference>
<dbReference type="PIRSF" id="PIRSF005925">
    <property type="entry name" value="Dos"/>
    <property type="match status" value="1"/>
</dbReference>
<organism evidence="5 6">
    <name type="scientific">Anoxynatronum sibiricum</name>
    <dbReference type="NCBI Taxonomy" id="210623"/>
    <lineage>
        <taxon>Bacteria</taxon>
        <taxon>Bacillati</taxon>
        <taxon>Bacillota</taxon>
        <taxon>Clostridia</taxon>
        <taxon>Eubacteriales</taxon>
        <taxon>Clostridiaceae</taxon>
        <taxon>Anoxynatronum</taxon>
    </lineage>
</organism>
<dbReference type="InterPro" id="IPR052155">
    <property type="entry name" value="Biofilm_reg_signaling"/>
</dbReference>
<dbReference type="SUPFAM" id="SSF55785">
    <property type="entry name" value="PYP-like sensor domain (PAS domain)"/>
    <property type="match status" value="3"/>
</dbReference>
<protein>
    <submittedName>
        <fullName evidence="5">EAL domain-containing protein</fullName>
    </submittedName>
</protein>
<dbReference type="PANTHER" id="PTHR44757">
    <property type="entry name" value="DIGUANYLATE CYCLASE DGCP"/>
    <property type="match status" value="1"/>
</dbReference>
<feature type="domain" description="PAS" evidence="1">
    <location>
        <begin position="249"/>
        <end position="295"/>
    </location>
</feature>
<dbReference type="NCBIfam" id="TIGR00254">
    <property type="entry name" value="GGDEF"/>
    <property type="match status" value="1"/>
</dbReference>
<dbReference type="InterPro" id="IPR000014">
    <property type="entry name" value="PAS"/>
</dbReference>
<dbReference type="PROSITE" id="PS50883">
    <property type="entry name" value="EAL"/>
    <property type="match status" value="1"/>
</dbReference>
<reference evidence="5 6" key="1">
    <citation type="submission" date="2024-04" db="EMBL/GenBank/DDBJ databases">
        <title>Genome sequencing and metabolic network reconstruction of aminoacids and betaine degradation by Anoxynatronum sibiricum.</title>
        <authorList>
            <person name="Detkova E.N."/>
            <person name="Boltjanskaja Y.V."/>
            <person name="Mardanov A.V."/>
            <person name="Kevbrin V."/>
        </authorList>
    </citation>
    <scope>NUCLEOTIDE SEQUENCE [LARGE SCALE GENOMIC DNA]</scope>
    <source>
        <strain evidence="5 6">Z-7981</strain>
    </source>
</reference>
<dbReference type="InterPro" id="IPR001610">
    <property type="entry name" value="PAC"/>
</dbReference>
<evidence type="ECO:0000259" key="1">
    <source>
        <dbReference type="PROSITE" id="PS50112"/>
    </source>
</evidence>
<dbReference type="InterPro" id="IPR000700">
    <property type="entry name" value="PAS-assoc_C"/>
</dbReference>
<dbReference type="PANTHER" id="PTHR44757:SF2">
    <property type="entry name" value="BIOFILM ARCHITECTURE MAINTENANCE PROTEIN MBAA"/>
    <property type="match status" value="1"/>
</dbReference>
<gene>
    <name evidence="5" type="ORF">AAIG11_06000</name>
</gene>
<dbReference type="EMBL" id="JBCITM010000004">
    <property type="protein sequence ID" value="MEN1760014.1"/>
    <property type="molecule type" value="Genomic_DNA"/>
</dbReference>
<dbReference type="InterPro" id="IPR012226">
    <property type="entry name" value="Diguanyl_cyclase/Pdiesterase"/>
</dbReference>
<evidence type="ECO:0000259" key="4">
    <source>
        <dbReference type="PROSITE" id="PS50887"/>
    </source>
</evidence>
<evidence type="ECO:0000259" key="3">
    <source>
        <dbReference type="PROSITE" id="PS50883"/>
    </source>
</evidence>
<dbReference type="CDD" id="cd00130">
    <property type="entry name" value="PAS"/>
    <property type="match status" value="3"/>
</dbReference>
<dbReference type="InterPro" id="IPR043128">
    <property type="entry name" value="Rev_trsase/Diguanyl_cyclase"/>
</dbReference>
<feature type="domain" description="EAL" evidence="3">
    <location>
        <begin position="548"/>
        <end position="802"/>
    </location>
</feature>
<evidence type="ECO:0000313" key="6">
    <source>
        <dbReference type="Proteomes" id="UP001407405"/>
    </source>
</evidence>
<dbReference type="InterPro" id="IPR013655">
    <property type="entry name" value="PAS_fold_3"/>
</dbReference>
<dbReference type="SMART" id="SM00052">
    <property type="entry name" value="EAL"/>
    <property type="match status" value="1"/>
</dbReference>
<dbReference type="InterPro" id="IPR035919">
    <property type="entry name" value="EAL_sf"/>
</dbReference>
<accession>A0ABU9VS85</accession>
<feature type="domain" description="GGDEF" evidence="4">
    <location>
        <begin position="406"/>
        <end position="539"/>
    </location>
</feature>
<dbReference type="InterPro" id="IPR035965">
    <property type="entry name" value="PAS-like_dom_sf"/>
</dbReference>
<keyword evidence="6" id="KW-1185">Reference proteome</keyword>
<name>A0ABU9VS85_9CLOT</name>
<dbReference type="SMART" id="SM00091">
    <property type="entry name" value="PAS"/>
    <property type="match status" value="2"/>
</dbReference>